<evidence type="ECO:0000313" key="2">
    <source>
        <dbReference type="Proteomes" id="UP000640614"/>
    </source>
</evidence>
<dbReference type="EMBL" id="PRDM01000001">
    <property type="protein sequence ID" value="MBE8724198.1"/>
    <property type="molecule type" value="Genomic_DNA"/>
</dbReference>
<proteinExistence type="predicted"/>
<reference evidence="1 2" key="1">
    <citation type="submission" date="2018-07" db="EMBL/GenBank/DDBJ databases">
        <title>Genome assembly of strain KB82.</title>
        <authorList>
            <person name="Kukolya J."/>
            <person name="Horvath B."/>
            <person name="Nagy I."/>
            <person name="Toth A."/>
        </authorList>
    </citation>
    <scope>NUCLEOTIDE SEQUENCE [LARGE SCALE GENOMIC DNA]</scope>
    <source>
        <strain evidence="1 2">Kb82</strain>
    </source>
</reference>
<accession>A0ABR9TFQ8</accession>
<gene>
    <name evidence="1" type="ORF">C4F50_04485</name>
</gene>
<comment type="caution">
    <text evidence="1">The sequence shown here is derived from an EMBL/GenBank/DDBJ whole genome shotgun (WGS) entry which is preliminary data.</text>
</comment>
<sequence length="59" mass="7355">MRGFDSAQTDKKKERTIPNELFYFSIISNFISRRFKKDLSRYRRLFKHKIKKNLRERKS</sequence>
<dbReference type="Proteomes" id="UP000640614">
    <property type="component" value="Unassembled WGS sequence"/>
</dbReference>
<protein>
    <submittedName>
        <fullName evidence="1">Uncharacterized protein</fullName>
    </submittedName>
</protein>
<evidence type="ECO:0000313" key="1">
    <source>
        <dbReference type="EMBL" id="MBE8724198.1"/>
    </source>
</evidence>
<keyword evidence="2" id="KW-1185">Reference proteome</keyword>
<name>A0ABR9TFQ8_9FLAO</name>
<organism evidence="1 2">
    <name type="scientific">Flavobacterium hungaricum</name>
    <dbReference type="NCBI Taxonomy" id="2082725"/>
    <lineage>
        <taxon>Bacteria</taxon>
        <taxon>Pseudomonadati</taxon>
        <taxon>Bacteroidota</taxon>
        <taxon>Flavobacteriia</taxon>
        <taxon>Flavobacteriales</taxon>
        <taxon>Flavobacteriaceae</taxon>
        <taxon>Flavobacterium</taxon>
    </lineage>
</organism>